<dbReference type="GO" id="GO:0022857">
    <property type="term" value="F:transmembrane transporter activity"/>
    <property type="evidence" value="ECO:0007669"/>
    <property type="project" value="UniProtKB-UniRule"/>
</dbReference>
<evidence type="ECO:0000256" key="7">
    <source>
        <dbReference type="ARBA" id="ARBA00023136"/>
    </source>
</evidence>
<dbReference type="RefSeq" id="WP_022998963.1">
    <property type="nucleotide sequence ID" value="NZ_CP045617.1"/>
</dbReference>
<organism evidence="11 12">
    <name type="scientific">Roseibium aggregatum</name>
    <dbReference type="NCBI Taxonomy" id="187304"/>
    <lineage>
        <taxon>Bacteria</taxon>
        <taxon>Pseudomonadati</taxon>
        <taxon>Pseudomonadota</taxon>
        <taxon>Alphaproteobacteria</taxon>
        <taxon>Hyphomicrobiales</taxon>
        <taxon>Stappiaceae</taxon>
        <taxon>Roseibium</taxon>
    </lineage>
</organism>
<keyword evidence="2 9" id="KW-0813">Transport</keyword>
<keyword evidence="6 9" id="KW-1133">Transmembrane helix</keyword>
<protein>
    <recommendedName>
        <fullName evidence="9">TRAP transporter small permease protein</fullName>
    </recommendedName>
</protein>
<proteinExistence type="inferred from homology"/>
<evidence type="ECO:0000256" key="5">
    <source>
        <dbReference type="ARBA" id="ARBA00022692"/>
    </source>
</evidence>
<dbReference type="Pfam" id="PF04290">
    <property type="entry name" value="DctQ"/>
    <property type="match status" value="1"/>
</dbReference>
<keyword evidence="3" id="KW-1003">Cell membrane</keyword>
<feature type="transmembrane region" description="Helical" evidence="9">
    <location>
        <begin position="50"/>
        <end position="69"/>
    </location>
</feature>
<evidence type="ECO:0000313" key="11">
    <source>
        <dbReference type="EMBL" id="CTQ44449.1"/>
    </source>
</evidence>
<sequence length="169" mass="18654">MREWAARTSARLNTGVEAVIALLMALLVLDVWLGVVDRYFFHWQLPWPEILARYLMIWAAMLAVSSGIARRDHIGLTAAIMRVPVSLRRIVLMAIDLCVLALFLYVLWYGLGFAQSGAKRQAMIFGISLQPFYAAIPAAAALASIQTVLAMIRDNGTHLDNPPFAEAAA</sequence>
<evidence type="ECO:0000256" key="1">
    <source>
        <dbReference type="ARBA" id="ARBA00004429"/>
    </source>
</evidence>
<evidence type="ECO:0000256" key="3">
    <source>
        <dbReference type="ARBA" id="ARBA00022475"/>
    </source>
</evidence>
<keyword evidence="4 9" id="KW-0997">Cell inner membrane</keyword>
<comment type="subcellular location">
    <subcellularLocation>
        <location evidence="1 9">Cell inner membrane</location>
        <topology evidence="1 9">Multi-pass membrane protein</topology>
    </subcellularLocation>
</comment>
<comment type="function">
    <text evidence="9">Part of the tripartite ATP-independent periplasmic (TRAP) transport system.</text>
</comment>
<evidence type="ECO:0000256" key="4">
    <source>
        <dbReference type="ARBA" id="ARBA00022519"/>
    </source>
</evidence>
<dbReference type="Proteomes" id="UP000048926">
    <property type="component" value="Unassembled WGS sequence"/>
</dbReference>
<keyword evidence="7 9" id="KW-0472">Membrane</keyword>
<feature type="transmembrane region" description="Helical" evidence="9">
    <location>
        <begin position="131"/>
        <end position="152"/>
    </location>
</feature>
<dbReference type="GO" id="GO:0015740">
    <property type="term" value="P:C4-dicarboxylate transport"/>
    <property type="evidence" value="ECO:0007669"/>
    <property type="project" value="TreeGrafter"/>
</dbReference>
<evidence type="ECO:0000256" key="6">
    <source>
        <dbReference type="ARBA" id="ARBA00022989"/>
    </source>
</evidence>
<keyword evidence="5 9" id="KW-0812">Transmembrane</keyword>
<keyword evidence="12" id="KW-1185">Reference proteome</keyword>
<evidence type="ECO:0000256" key="2">
    <source>
        <dbReference type="ARBA" id="ARBA00022448"/>
    </source>
</evidence>
<comment type="subunit">
    <text evidence="9">The complex comprises the extracytoplasmic solute receptor protein and the two transmembrane proteins.</text>
</comment>
<dbReference type="EMBL" id="CXST01000002">
    <property type="protein sequence ID" value="CTQ44449.1"/>
    <property type="molecule type" value="Genomic_DNA"/>
</dbReference>
<feature type="domain" description="Tripartite ATP-independent periplasmic transporters DctQ component" evidence="10">
    <location>
        <begin position="31"/>
        <end position="154"/>
    </location>
</feature>
<evidence type="ECO:0000256" key="9">
    <source>
        <dbReference type="RuleBase" id="RU369079"/>
    </source>
</evidence>
<dbReference type="STRING" id="187304.B0E33_08815"/>
<dbReference type="PANTHER" id="PTHR35011:SF2">
    <property type="entry name" value="2,3-DIKETO-L-GULONATE TRAP TRANSPORTER SMALL PERMEASE PROTEIN YIAM"/>
    <property type="match status" value="1"/>
</dbReference>
<dbReference type="InterPro" id="IPR007387">
    <property type="entry name" value="TRAP_DctQ"/>
</dbReference>
<gene>
    <name evidence="11" type="ORF">LAL4801_02892</name>
</gene>
<dbReference type="GO" id="GO:0005886">
    <property type="term" value="C:plasma membrane"/>
    <property type="evidence" value="ECO:0007669"/>
    <property type="project" value="UniProtKB-SubCell"/>
</dbReference>
<dbReference type="InterPro" id="IPR055348">
    <property type="entry name" value="DctQ"/>
</dbReference>
<evidence type="ECO:0000259" key="10">
    <source>
        <dbReference type="Pfam" id="PF04290"/>
    </source>
</evidence>
<accession>A0A0M6Y516</accession>
<dbReference type="PANTHER" id="PTHR35011">
    <property type="entry name" value="2,3-DIKETO-L-GULONATE TRAP TRANSPORTER SMALL PERMEASE PROTEIN YIAM"/>
    <property type="match status" value="1"/>
</dbReference>
<name>A0A0M6Y516_9HYPH</name>
<evidence type="ECO:0000256" key="8">
    <source>
        <dbReference type="ARBA" id="ARBA00038436"/>
    </source>
</evidence>
<reference evidence="12" key="1">
    <citation type="submission" date="2015-07" db="EMBL/GenBank/DDBJ databases">
        <authorList>
            <person name="Rodrigo-Torres Lidia"/>
            <person name="Arahal R.David."/>
        </authorList>
    </citation>
    <scope>NUCLEOTIDE SEQUENCE [LARGE SCALE GENOMIC DNA]</scope>
    <source>
        <strain evidence="12">CECT 4801</strain>
    </source>
</reference>
<feature type="transmembrane region" description="Helical" evidence="9">
    <location>
        <begin position="12"/>
        <end position="35"/>
    </location>
</feature>
<feature type="transmembrane region" description="Helical" evidence="9">
    <location>
        <begin position="90"/>
        <end position="111"/>
    </location>
</feature>
<evidence type="ECO:0000313" key="12">
    <source>
        <dbReference type="Proteomes" id="UP000048926"/>
    </source>
</evidence>
<dbReference type="AlphaFoldDB" id="A0A0M6Y516"/>
<comment type="similarity">
    <text evidence="8 9">Belongs to the TRAP transporter small permease family.</text>
</comment>